<feature type="transmembrane region" description="Helical" evidence="10">
    <location>
        <begin position="56"/>
        <end position="74"/>
    </location>
</feature>
<dbReference type="InterPro" id="IPR000576">
    <property type="entry name" value="LacY/RafB_perm_fam"/>
</dbReference>
<dbReference type="PROSITE" id="PS50850">
    <property type="entry name" value="MFS"/>
    <property type="match status" value="1"/>
</dbReference>
<evidence type="ECO:0000256" key="4">
    <source>
        <dbReference type="ARBA" id="ARBA00022475"/>
    </source>
</evidence>
<reference evidence="13" key="1">
    <citation type="journal article" date="2018" name="Genome Announc.">
        <title>Complete genome sequence of a Dickeya fangzhongdai type strain causing bleeding canker of pear tree trunks.</title>
        <authorList>
            <person name="Zhao Y."/>
            <person name="Tian Y."/>
            <person name="Li X."/>
            <person name="Hu B."/>
        </authorList>
    </citation>
    <scope>NUCLEOTIDE SEQUENCE [LARGE SCALE GENOMIC DNA]</scope>
    <source>
        <strain evidence="13">DSM 101947</strain>
    </source>
</reference>
<evidence type="ECO:0000256" key="8">
    <source>
        <dbReference type="ARBA" id="ARBA00022989"/>
    </source>
</evidence>
<keyword evidence="3" id="KW-0813">Transport</keyword>
<feature type="transmembrane region" description="Helical" evidence="10">
    <location>
        <begin position="392"/>
        <end position="412"/>
    </location>
</feature>
<feature type="transmembrane region" description="Helical" evidence="10">
    <location>
        <begin position="359"/>
        <end position="380"/>
    </location>
</feature>
<evidence type="ECO:0000313" key="12">
    <source>
        <dbReference type="EMBL" id="ATZ94000.1"/>
    </source>
</evidence>
<dbReference type="OrthoDB" id="7065110at2"/>
<keyword evidence="4" id="KW-1003">Cell membrane</keyword>
<dbReference type="EMBL" id="CP025003">
    <property type="protein sequence ID" value="ATZ94000.1"/>
    <property type="molecule type" value="Genomic_DNA"/>
</dbReference>
<keyword evidence="7 10" id="KW-0812">Transmembrane</keyword>
<dbReference type="PANTHER" id="PTHR23522:SF10">
    <property type="entry name" value="3-PHENYLPROPIONIC ACID TRANSPORTER-RELATED"/>
    <property type="match status" value="1"/>
</dbReference>
<keyword evidence="8 10" id="KW-1133">Transmembrane helix</keyword>
<feature type="transmembrane region" description="Helical" evidence="10">
    <location>
        <begin position="20"/>
        <end position="44"/>
    </location>
</feature>
<dbReference type="InterPro" id="IPR020846">
    <property type="entry name" value="MFS_dom"/>
</dbReference>
<dbReference type="GO" id="GO:0015528">
    <property type="term" value="F:lactose:proton symporter activity"/>
    <property type="evidence" value="ECO:0007669"/>
    <property type="project" value="TreeGrafter"/>
</dbReference>
<protein>
    <submittedName>
        <fullName evidence="12">MFS transporter</fullName>
    </submittedName>
</protein>
<keyword evidence="6" id="KW-0762">Sugar transport</keyword>
<dbReference type="InterPro" id="IPR036259">
    <property type="entry name" value="MFS_trans_sf"/>
</dbReference>
<dbReference type="RefSeq" id="WP_100849311.1">
    <property type="nucleotide sequence ID" value="NZ_BMJF01000001.1"/>
</dbReference>
<dbReference type="KEGG" id="dfn:CVE23_08515"/>
<dbReference type="SUPFAM" id="SSF103473">
    <property type="entry name" value="MFS general substrate transporter"/>
    <property type="match status" value="1"/>
</dbReference>
<evidence type="ECO:0000256" key="2">
    <source>
        <dbReference type="ARBA" id="ARBA00008980"/>
    </source>
</evidence>
<evidence type="ECO:0000256" key="6">
    <source>
        <dbReference type="ARBA" id="ARBA00022597"/>
    </source>
</evidence>
<dbReference type="CDD" id="cd06172">
    <property type="entry name" value="MFS_LacY"/>
    <property type="match status" value="1"/>
</dbReference>
<feature type="transmembrane region" description="Helical" evidence="10">
    <location>
        <begin position="114"/>
        <end position="135"/>
    </location>
</feature>
<evidence type="ECO:0000256" key="7">
    <source>
        <dbReference type="ARBA" id="ARBA00022692"/>
    </source>
</evidence>
<dbReference type="Proteomes" id="UP000231901">
    <property type="component" value="Chromosome"/>
</dbReference>
<evidence type="ECO:0000256" key="9">
    <source>
        <dbReference type="ARBA" id="ARBA00023136"/>
    </source>
</evidence>
<evidence type="ECO:0000256" key="3">
    <source>
        <dbReference type="ARBA" id="ARBA00022448"/>
    </source>
</evidence>
<proteinExistence type="inferred from homology"/>
<gene>
    <name evidence="12" type="primary">lacY</name>
    <name evidence="12" type="ORF">CVE23_08515</name>
</gene>
<organism evidence="12 13">
    <name type="scientific">Dickeya fangzhongdai</name>
    <dbReference type="NCBI Taxonomy" id="1778540"/>
    <lineage>
        <taxon>Bacteria</taxon>
        <taxon>Pseudomonadati</taxon>
        <taxon>Pseudomonadota</taxon>
        <taxon>Gammaproteobacteria</taxon>
        <taxon>Enterobacterales</taxon>
        <taxon>Pectobacteriaceae</taxon>
        <taxon>Dickeya</taxon>
    </lineage>
</organism>
<feature type="transmembrane region" description="Helical" evidence="10">
    <location>
        <begin position="86"/>
        <end position="108"/>
    </location>
</feature>
<dbReference type="GO" id="GO:0030395">
    <property type="term" value="F:lactose binding"/>
    <property type="evidence" value="ECO:0007669"/>
    <property type="project" value="TreeGrafter"/>
</dbReference>
<dbReference type="PROSITE" id="PS00897">
    <property type="entry name" value="LACY_2"/>
    <property type="match status" value="1"/>
</dbReference>
<feature type="transmembrane region" description="Helical" evidence="10">
    <location>
        <begin position="155"/>
        <end position="172"/>
    </location>
</feature>
<dbReference type="GeneID" id="66564375"/>
<evidence type="ECO:0000256" key="5">
    <source>
        <dbReference type="ARBA" id="ARBA00022519"/>
    </source>
</evidence>
<dbReference type="PANTHER" id="PTHR23522">
    <property type="entry name" value="BLL5896 PROTEIN"/>
    <property type="match status" value="1"/>
</dbReference>
<dbReference type="NCBIfam" id="NF007077">
    <property type="entry name" value="PRK09528.1"/>
    <property type="match status" value="1"/>
</dbReference>
<feature type="transmembrane region" description="Helical" evidence="10">
    <location>
        <begin position="269"/>
        <end position="293"/>
    </location>
</feature>
<keyword evidence="13" id="KW-1185">Reference proteome</keyword>
<evidence type="ECO:0000256" key="1">
    <source>
        <dbReference type="ARBA" id="ARBA00004429"/>
    </source>
</evidence>
<dbReference type="PRINTS" id="PR00174">
    <property type="entry name" value="LACYSMPORT"/>
</dbReference>
<sequence>MDISHPTPRITTHKHNRNFWIFGLFFFLYFFIMATCFPFLPVWLAEVIGLNKTQTGVVFSAISLFAILFQPLMGVLSDRLGLKKHLLWVIAILLFLFAPFFLYVFAPLLRVNSLLGAMAGGVYIGLVFSAGSGAVEAYIERVSRQSGFEYGKARMFGCLGWGLCASTAGMLFNVNPALVFWMGSGAAVILLVLLLIARPEPHPTAQVMDALGANQPQMTLKMAAGVFGDRKLWMFVLYVVGVACVYDVFDQQFANFFKSFFATPQQGNQVFGFATTLGELANAVIMFCSPWIINRIGAKNTLLVAGTIMTVRIGGSAFATTAVEVVALKMLHALEVPFLLVGAFKYITTTFDTRLSATIYLIGFQFAKQSAAIFLSAMAGNLYDRIGFQHTYLILGAIALTVTIISAFTLSGSRAKAQPAYRTTLS</sequence>
<dbReference type="AlphaFoldDB" id="A0A2K8QMN6"/>
<dbReference type="PROSITE" id="PS00896">
    <property type="entry name" value="LACY_1"/>
    <property type="match status" value="1"/>
</dbReference>
<dbReference type="InterPro" id="IPR018457">
    <property type="entry name" value="LacY/RafB_perm_fam_CS"/>
</dbReference>
<accession>A0A2K8QMN6</accession>
<name>A0A2K8QMN6_9GAMM</name>
<evidence type="ECO:0000313" key="13">
    <source>
        <dbReference type="Proteomes" id="UP000231901"/>
    </source>
</evidence>
<comment type="subcellular location">
    <subcellularLocation>
        <location evidence="1">Cell inner membrane</location>
        <topology evidence="1">Multi-pass membrane protein</topology>
    </subcellularLocation>
</comment>
<feature type="transmembrane region" description="Helical" evidence="10">
    <location>
        <begin position="232"/>
        <end position="249"/>
    </location>
</feature>
<feature type="domain" description="Major facilitator superfamily (MFS) profile" evidence="11">
    <location>
        <begin position="18"/>
        <end position="414"/>
    </location>
</feature>
<evidence type="ECO:0000256" key="10">
    <source>
        <dbReference type="SAM" id="Phobius"/>
    </source>
</evidence>
<dbReference type="Gene3D" id="1.20.1250.20">
    <property type="entry name" value="MFS general substrate transporter like domains"/>
    <property type="match status" value="2"/>
</dbReference>
<keyword evidence="5" id="KW-0997">Cell inner membrane</keyword>
<comment type="similarity">
    <text evidence="2">Belongs to the major facilitator superfamily. Oligosaccharide:H(+) symporter (OHS) (TC 2.A.1.5) family.</text>
</comment>
<keyword evidence="9 10" id="KW-0472">Membrane</keyword>
<feature type="transmembrane region" description="Helical" evidence="10">
    <location>
        <begin position="178"/>
        <end position="197"/>
    </location>
</feature>
<dbReference type="Pfam" id="PF01306">
    <property type="entry name" value="LacY_symp"/>
    <property type="match status" value="1"/>
</dbReference>
<dbReference type="NCBIfam" id="TIGR00882">
    <property type="entry name" value="2A0105"/>
    <property type="match status" value="1"/>
</dbReference>
<dbReference type="GO" id="GO:0005886">
    <property type="term" value="C:plasma membrane"/>
    <property type="evidence" value="ECO:0007669"/>
    <property type="project" value="UniProtKB-SubCell"/>
</dbReference>
<evidence type="ECO:0000259" key="11">
    <source>
        <dbReference type="PROSITE" id="PS50850"/>
    </source>
</evidence>